<dbReference type="RefSeq" id="WP_005760888.1">
    <property type="nucleotide sequence ID" value="NZ_AJSX01000033.1"/>
</dbReference>
<comment type="caution">
    <text evidence="10">The sequence shown here is derived from an EMBL/GenBank/DDBJ whole genome shotgun (WGS) entry which is preliminary data.</text>
</comment>
<dbReference type="Gene3D" id="1.20.1540.10">
    <property type="entry name" value="Rhomboid-like"/>
    <property type="match status" value="1"/>
</dbReference>
<comment type="subcellular location">
    <subcellularLocation>
        <location evidence="1">Membrane</location>
        <topology evidence="1">Multi-pass membrane protein</topology>
    </subcellularLocation>
</comment>
<evidence type="ECO:0000256" key="6">
    <source>
        <dbReference type="ARBA" id="ARBA00023136"/>
    </source>
</evidence>
<dbReference type="PANTHER" id="PTHR43731">
    <property type="entry name" value="RHOMBOID PROTEASE"/>
    <property type="match status" value="1"/>
</dbReference>
<evidence type="ECO:0000256" key="5">
    <source>
        <dbReference type="ARBA" id="ARBA00022989"/>
    </source>
</evidence>
<dbReference type="EC" id="3.4.21.-" evidence="10"/>
<feature type="transmembrane region" description="Helical" evidence="7">
    <location>
        <begin position="211"/>
        <end position="229"/>
    </location>
</feature>
<dbReference type="InterPro" id="IPR035952">
    <property type="entry name" value="Rhomboid-like_sf"/>
</dbReference>
<evidence type="ECO:0000259" key="9">
    <source>
        <dbReference type="Pfam" id="PF12122"/>
    </source>
</evidence>
<dbReference type="InterPro" id="IPR050925">
    <property type="entry name" value="Rhomboid_protease_S54"/>
</dbReference>
<evidence type="ECO:0000256" key="1">
    <source>
        <dbReference type="ARBA" id="ARBA00004141"/>
    </source>
</evidence>
<feature type="domain" description="Peptidase S54 GlpG peptidase N-terminal" evidence="9">
    <location>
        <begin position="1"/>
        <end position="83"/>
    </location>
</feature>
<keyword evidence="6 7" id="KW-0472">Membrane</keyword>
<comment type="similarity">
    <text evidence="2">Belongs to the peptidase S54 family.</text>
</comment>
<dbReference type="Proteomes" id="UP000006457">
    <property type="component" value="Unassembled WGS sequence"/>
</dbReference>
<dbReference type="AlphaFoldDB" id="I3DBN7"/>
<reference evidence="10 11" key="1">
    <citation type="submission" date="2012-03" db="EMBL/GenBank/DDBJ databases">
        <authorList>
            <person name="Harkins D.M."/>
            <person name="Madupu R."/>
            <person name="Durkin A.S."/>
            <person name="Torralba M."/>
            <person name="Methe B."/>
            <person name="Sutton G.G."/>
            <person name="Nelson K.E."/>
        </authorList>
    </citation>
    <scope>NUCLEOTIDE SEQUENCE [LARGE SCALE GENOMIC DNA]</scope>
    <source>
        <strain evidence="10 11">CCUG 2042</strain>
    </source>
</reference>
<evidence type="ECO:0000313" key="11">
    <source>
        <dbReference type="Proteomes" id="UP000006457"/>
    </source>
</evidence>
<feature type="transmembrane region" description="Helical" evidence="7">
    <location>
        <begin position="110"/>
        <end position="129"/>
    </location>
</feature>
<dbReference type="InterPro" id="IPR022764">
    <property type="entry name" value="Peptidase_S54_rhomboid_dom"/>
</dbReference>
<keyword evidence="3 7" id="KW-0812">Transmembrane</keyword>
<dbReference type="PANTHER" id="PTHR43731:SF14">
    <property type="entry name" value="PRESENILIN-ASSOCIATED RHOMBOID-LIKE PROTEIN, MITOCHONDRIAL"/>
    <property type="match status" value="1"/>
</dbReference>
<sequence>MQLLFRSEIPTFPRQFRDYIRQKYQIELILKTEQNEFQQQIIAVYFPKNTPHFDEIMQDLEEFSRNPLDDRYEQASWETGDISISKDITKDLPKNATSNLRQQLFKTGPFTLLMTLICVIVYGFEIIGFDEQIMQWAHYPSDFQEHHQLWRYLTHTLVHLSTMHVTFNLVWWWIFASAIEKSFGTIKLIILYLCAAIITGIIQNFASGPNFFGLSGVVYAVLGCVVVIDKLNHHQFALPQGFFNMLIIGIAFGFISPIFGIEMGNAAHISGLIIGLVLGFIQEKITKSFNLV</sequence>
<dbReference type="InterPro" id="IPR022732">
    <property type="entry name" value="Peptidase_S54_GlpG_N"/>
</dbReference>
<keyword evidence="4 10" id="KW-0378">Hydrolase</keyword>
<proteinExistence type="inferred from homology"/>
<dbReference type="Pfam" id="PF01694">
    <property type="entry name" value="Rhomboid"/>
    <property type="match status" value="1"/>
</dbReference>
<evidence type="ECO:0000256" key="2">
    <source>
        <dbReference type="ARBA" id="ARBA00009045"/>
    </source>
</evidence>
<feature type="domain" description="Peptidase S54 rhomboid" evidence="8">
    <location>
        <begin position="147"/>
        <end position="281"/>
    </location>
</feature>
<dbReference type="Pfam" id="PF12122">
    <property type="entry name" value="Rhomboid_N"/>
    <property type="match status" value="1"/>
</dbReference>
<dbReference type="SUPFAM" id="SSF144091">
    <property type="entry name" value="Rhomboid-like"/>
    <property type="match status" value="1"/>
</dbReference>
<feature type="transmembrane region" description="Helical" evidence="7">
    <location>
        <begin position="265"/>
        <end position="281"/>
    </location>
</feature>
<dbReference type="GO" id="GO:0016020">
    <property type="term" value="C:membrane"/>
    <property type="evidence" value="ECO:0007669"/>
    <property type="project" value="UniProtKB-SubCell"/>
</dbReference>
<keyword evidence="5 7" id="KW-1133">Transmembrane helix</keyword>
<evidence type="ECO:0000256" key="3">
    <source>
        <dbReference type="ARBA" id="ARBA00022692"/>
    </source>
</evidence>
<dbReference type="eggNOG" id="COG0705">
    <property type="taxonomic scope" value="Bacteria"/>
</dbReference>
<evidence type="ECO:0000256" key="7">
    <source>
        <dbReference type="SAM" id="Phobius"/>
    </source>
</evidence>
<dbReference type="PATRIC" id="fig|1095749.3.peg.1275"/>
<gene>
    <name evidence="10" type="ORF">HMPREF1052_0338</name>
</gene>
<keyword evidence="11" id="KW-1185">Reference proteome</keyword>
<dbReference type="EMBL" id="AJSX01000033">
    <property type="protein sequence ID" value="EIJ69130.1"/>
    <property type="molecule type" value="Genomic_DNA"/>
</dbReference>
<organism evidence="10 11">
    <name type="scientific">Pasteurella bettyae CCUG 2042</name>
    <dbReference type="NCBI Taxonomy" id="1095749"/>
    <lineage>
        <taxon>Bacteria</taxon>
        <taxon>Pseudomonadati</taxon>
        <taxon>Pseudomonadota</taxon>
        <taxon>Gammaproteobacteria</taxon>
        <taxon>Pasteurellales</taxon>
        <taxon>Pasteurellaceae</taxon>
        <taxon>Pasteurella</taxon>
    </lineage>
</organism>
<evidence type="ECO:0000313" key="10">
    <source>
        <dbReference type="EMBL" id="EIJ69130.1"/>
    </source>
</evidence>
<feature type="transmembrane region" description="Helical" evidence="7">
    <location>
        <begin position="241"/>
        <end position="259"/>
    </location>
</feature>
<name>I3DBN7_9PAST</name>
<dbReference type="OrthoDB" id="9778341at2"/>
<evidence type="ECO:0000259" key="8">
    <source>
        <dbReference type="Pfam" id="PF01694"/>
    </source>
</evidence>
<feature type="transmembrane region" description="Helical" evidence="7">
    <location>
        <begin position="186"/>
        <end position="205"/>
    </location>
</feature>
<dbReference type="GO" id="GO:0004252">
    <property type="term" value="F:serine-type endopeptidase activity"/>
    <property type="evidence" value="ECO:0007669"/>
    <property type="project" value="InterPro"/>
</dbReference>
<accession>I3DBN7</accession>
<feature type="transmembrane region" description="Helical" evidence="7">
    <location>
        <begin position="149"/>
        <end position="174"/>
    </location>
</feature>
<protein>
    <submittedName>
        <fullName evidence="10">Peptidase, S54 family</fullName>
        <ecNumber evidence="10">3.4.21.-</ecNumber>
    </submittedName>
</protein>
<evidence type="ECO:0000256" key="4">
    <source>
        <dbReference type="ARBA" id="ARBA00022801"/>
    </source>
</evidence>